<evidence type="ECO:0000256" key="1">
    <source>
        <dbReference type="SAM" id="MobiDB-lite"/>
    </source>
</evidence>
<feature type="region of interest" description="Disordered" evidence="1">
    <location>
        <begin position="1"/>
        <end position="102"/>
    </location>
</feature>
<feature type="compositionally biased region" description="Basic and acidic residues" evidence="1">
    <location>
        <begin position="65"/>
        <end position="102"/>
    </location>
</feature>
<feature type="compositionally biased region" description="Basic and acidic residues" evidence="1">
    <location>
        <begin position="45"/>
        <end position="57"/>
    </location>
</feature>
<evidence type="ECO:0000313" key="2">
    <source>
        <dbReference type="EMBL" id="MPM49601.1"/>
    </source>
</evidence>
<name>A0A645ABD5_9ZZZZ</name>
<organism evidence="2">
    <name type="scientific">bioreactor metagenome</name>
    <dbReference type="NCBI Taxonomy" id="1076179"/>
    <lineage>
        <taxon>unclassified sequences</taxon>
        <taxon>metagenomes</taxon>
        <taxon>ecological metagenomes</taxon>
    </lineage>
</organism>
<dbReference type="AlphaFoldDB" id="A0A645ABD5"/>
<accession>A0A645ABD5</accession>
<protein>
    <submittedName>
        <fullName evidence="2">Uncharacterized protein</fullName>
    </submittedName>
</protein>
<reference evidence="2" key="1">
    <citation type="submission" date="2019-08" db="EMBL/GenBank/DDBJ databases">
        <authorList>
            <person name="Kucharzyk K."/>
            <person name="Murdoch R.W."/>
            <person name="Higgins S."/>
            <person name="Loffler F."/>
        </authorList>
    </citation>
    <scope>NUCLEOTIDE SEQUENCE</scope>
</reference>
<gene>
    <name evidence="2" type="ORF">SDC9_96331</name>
</gene>
<dbReference type="EMBL" id="VSSQ01012595">
    <property type="protein sequence ID" value="MPM49601.1"/>
    <property type="molecule type" value="Genomic_DNA"/>
</dbReference>
<sequence length="102" mass="11493">MDRTGHLIGHRTGHRALVDRHHVHRRQQQGHGTQGSDPAVLAERAGQHHELRDEARQARQGQRGQARDQQEAGHHRGDLLHPAERGDVGRPAALHHEPDDQE</sequence>
<proteinExistence type="predicted"/>
<comment type="caution">
    <text evidence="2">The sequence shown here is derived from an EMBL/GenBank/DDBJ whole genome shotgun (WGS) entry which is preliminary data.</text>
</comment>